<evidence type="ECO:0000256" key="2">
    <source>
        <dbReference type="SAM" id="Phobius"/>
    </source>
</evidence>
<name>A0ABZ1QYS5_9ACTN</name>
<dbReference type="EMBL" id="CP108038">
    <property type="protein sequence ID" value="WUN87838.1"/>
    <property type="molecule type" value="Genomic_DNA"/>
</dbReference>
<evidence type="ECO:0000313" key="3">
    <source>
        <dbReference type="EMBL" id="WUN87838.1"/>
    </source>
</evidence>
<dbReference type="InterPro" id="IPR028082">
    <property type="entry name" value="Peripla_BP_I"/>
</dbReference>
<dbReference type="SUPFAM" id="SSF53822">
    <property type="entry name" value="Periplasmic binding protein-like I"/>
    <property type="match status" value="1"/>
</dbReference>
<keyword evidence="4" id="KW-1185">Reference proteome</keyword>
<proteinExistence type="predicted"/>
<feature type="transmembrane region" description="Helical" evidence="2">
    <location>
        <begin position="46"/>
        <end position="66"/>
    </location>
</feature>
<evidence type="ECO:0000256" key="1">
    <source>
        <dbReference type="SAM" id="MobiDB-lite"/>
    </source>
</evidence>
<protein>
    <submittedName>
        <fullName evidence="3">Uncharacterized protein</fullName>
    </submittedName>
</protein>
<dbReference type="RefSeq" id="WP_328735382.1">
    <property type="nucleotide sequence ID" value="NZ_CP108038.1"/>
</dbReference>
<organism evidence="3 4">
    <name type="scientific">Streptomyces bobili</name>
    <dbReference type="NCBI Taxonomy" id="67280"/>
    <lineage>
        <taxon>Bacteria</taxon>
        <taxon>Bacillati</taxon>
        <taxon>Actinomycetota</taxon>
        <taxon>Actinomycetes</taxon>
        <taxon>Kitasatosporales</taxon>
        <taxon>Streptomycetaceae</taxon>
        <taxon>Streptomyces</taxon>
    </lineage>
</organism>
<reference evidence="3" key="1">
    <citation type="submission" date="2022-10" db="EMBL/GenBank/DDBJ databases">
        <title>The complete genomes of actinobacterial strains from the NBC collection.</title>
        <authorList>
            <person name="Joergensen T.S."/>
            <person name="Alvarez Arevalo M."/>
            <person name="Sterndorff E.B."/>
            <person name="Faurdal D."/>
            <person name="Vuksanovic O."/>
            <person name="Mourched A.-S."/>
            <person name="Charusanti P."/>
            <person name="Shaw S."/>
            <person name="Blin K."/>
            <person name="Weber T."/>
        </authorList>
    </citation>
    <scope>NUCLEOTIDE SEQUENCE</scope>
    <source>
        <strain evidence="3">NBC_00302</strain>
    </source>
</reference>
<accession>A0ABZ1QYS5</accession>
<gene>
    <name evidence="3" type="ORF">OHT53_17920</name>
</gene>
<dbReference type="GeneID" id="93762887"/>
<dbReference type="Gene3D" id="3.40.50.2300">
    <property type="match status" value="2"/>
</dbReference>
<keyword evidence="2" id="KW-0812">Transmembrane</keyword>
<evidence type="ECO:0000313" key="4">
    <source>
        <dbReference type="Proteomes" id="UP001432071"/>
    </source>
</evidence>
<feature type="region of interest" description="Disordered" evidence="1">
    <location>
        <begin position="1"/>
        <end position="29"/>
    </location>
</feature>
<keyword evidence="2" id="KW-1133">Transmembrane helix</keyword>
<sequence>MAGAGGGGGSGGGGSGGGGSGGGGGAGAGTGGPLVRWLREVWEIRLYRYIALLVTLALVAGAFFAARTVTREDRSCAPGVSRPEGSGECVGVATDAYDFGQPRLREAVRAIDRENDALKAGSYVTVALMLPYTATTPSTLSDILHEVQGAYLAQWQANHTSNGQAPAIRLVLANPGATSEHWEVMVDQLERMTKSADRLRAVAGVGQSTDNNKKAVTELTRRGIPVIGASITADDLANGQDGKDPFPGLARVAPTNTDEARALASFAKVSAGRALLVYDKPGDPYTRTLQASFAALIKGSPYEPQPFTPPADRTREGTTANTFRQITHLVCDTAPGTDTILFAGRHTQLRQFINALGTRGCQDRRFTLLTGDEGSYLTGDKKLDRTALTHNLSVRYTALAHPDAWPSDPAVTGGSARDARTLTDLLARAGRAPVGPIGETGGTGLEDGQLIIGYDAVRLAVHGVREATPDGAAVPPLAEVGLQWPQVKGSLRVNGASGWICLDVHGNPYDKAVPIVELTPEGGSRFVRIAWPEGKPPAKECLPPS</sequence>
<keyword evidence="2" id="KW-0472">Membrane</keyword>
<dbReference type="Proteomes" id="UP001432071">
    <property type="component" value="Chromosome"/>
</dbReference>